<reference evidence="14 15" key="1">
    <citation type="submission" date="2018-06" db="EMBL/GenBank/DDBJ databases">
        <title>Comparative genomics reveals the genomic features of Rhizophagus irregularis, R. cerebriforme, R. diaphanum and Gigaspora rosea, and their symbiotic lifestyle signature.</title>
        <authorList>
            <person name="Morin E."/>
            <person name="San Clemente H."/>
            <person name="Chen E.C.H."/>
            <person name="De La Providencia I."/>
            <person name="Hainaut M."/>
            <person name="Kuo A."/>
            <person name="Kohler A."/>
            <person name="Murat C."/>
            <person name="Tang N."/>
            <person name="Roy S."/>
            <person name="Loubradou J."/>
            <person name="Henrissat B."/>
            <person name="Grigoriev I.V."/>
            <person name="Corradi N."/>
            <person name="Roux C."/>
            <person name="Martin F.M."/>
        </authorList>
    </citation>
    <scope>NUCLEOTIDE SEQUENCE [LARGE SCALE GENOMIC DNA]</scope>
    <source>
        <strain evidence="14 15">DAOM 227022</strain>
    </source>
</reference>
<dbReference type="GO" id="GO:0020037">
    <property type="term" value="F:heme binding"/>
    <property type="evidence" value="ECO:0007669"/>
    <property type="project" value="InterPro"/>
</dbReference>
<dbReference type="InterPro" id="IPR036396">
    <property type="entry name" value="Cyt_P450_sf"/>
</dbReference>
<organism evidence="14 15">
    <name type="scientific">Glomus cerebriforme</name>
    <dbReference type="NCBI Taxonomy" id="658196"/>
    <lineage>
        <taxon>Eukaryota</taxon>
        <taxon>Fungi</taxon>
        <taxon>Fungi incertae sedis</taxon>
        <taxon>Mucoromycota</taxon>
        <taxon>Glomeromycotina</taxon>
        <taxon>Glomeromycetes</taxon>
        <taxon>Glomerales</taxon>
        <taxon>Glomeraceae</taxon>
        <taxon>Glomus</taxon>
    </lineage>
</organism>
<evidence type="ECO:0000256" key="8">
    <source>
        <dbReference type="ARBA" id="ARBA00023004"/>
    </source>
</evidence>
<dbReference type="Proteomes" id="UP000265703">
    <property type="component" value="Unassembled WGS sequence"/>
</dbReference>
<dbReference type="InterPro" id="IPR002403">
    <property type="entry name" value="Cyt_P450_E_grp-IV"/>
</dbReference>
<dbReference type="Pfam" id="PF00067">
    <property type="entry name" value="p450"/>
    <property type="match status" value="1"/>
</dbReference>
<name>A0A397SE53_9GLOM</name>
<evidence type="ECO:0000256" key="6">
    <source>
        <dbReference type="ARBA" id="ARBA00022723"/>
    </source>
</evidence>
<dbReference type="PANTHER" id="PTHR46206">
    <property type="entry name" value="CYTOCHROME P450"/>
    <property type="match status" value="1"/>
</dbReference>
<keyword evidence="12" id="KW-0560">Oxidoreductase</keyword>
<evidence type="ECO:0000256" key="4">
    <source>
        <dbReference type="ARBA" id="ARBA00022617"/>
    </source>
</evidence>
<keyword evidence="7 13" id="KW-1133">Transmembrane helix</keyword>
<dbReference type="GO" id="GO:0004497">
    <property type="term" value="F:monooxygenase activity"/>
    <property type="evidence" value="ECO:0007669"/>
    <property type="project" value="UniProtKB-KW"/>
</dbReference>
<accession>A0A397SE53</accession>
<dbReference type="Gene3D" id="1.10.630.10">
    <property type="entry name" value="Cytochrome P450"/>
    <property type="match status" value="1"/>
</dbReference>
<comment type="caution">
    <text evidence="14">The sequence shown here is derived from an EMBL/GenBank/DDBJ whole genome shotgun (WGS) entry which is preliminary data.</text>
</comment>
<evidence type="ECO:0000256" key="5">
    <source>
        <dbReference type="ARBA" id="ARBA00022692"/>
    </source>
</evidence>
<keyword evidence="4 11" id="KW-0349">Heme</keyword>
<keyword evidence="5 13" id="KW-0812">Transmembrane</keyword>
<comment type="cofactor">
    <cofactor evidence="1 11">
        <name>heme</name>
        <dbReference type="ChEBI" id="CHEBI:30413"/>
    </cofactor>
</comment>
<gene>
    <name evidence="14" type="ORF">C1645_792066</name>
</gene>
<dbReference type="PRINTS" id="PR00465">
    <property type="entry name" value="EP450IV"/>
</dbReference>
<proteinExistence type="inferred from homology"/>
<dbReference type="GO" id="GO:0016020">
    <property type="term" value="C:membrane"/>
    <property type="evidence" value="ECO:0007669"/>
    <property type="project" value="UniProtKB-SubCell"/>
</dbReference>
<evidence type="ECO:0000256" key="13">
    <source>
        <dbReference type="SAM" id="Phobius"/>
    </source>
</evidence>
<dbReference type="STRING" id="658196.A0A397SE53"/>
<evidence type="ECO:0000256" key="12">
    <source>
        <dbReference type="RuleBase" id="RU000461"/>
    </source>
</evidence>
<evidence type="ECO:0000256" key="2">
    <source>
        <dbReference type="ARBA" id="ARBA00004370"/>
    </source>
</evidence>
<dbReference type="AlphaFoldDB" id="A0A397SE53"/>
<dbReference type="OrthoDB" id="1844152at2759"/>
<comment type="subcellular location">
    <subcellularLocation>
        <location evidence="2">Membrane</location>
    </subcellularLocation>
</comment>
<feature type="transmembrane region" description="Helical" evidence="13">
    <location>
        <begin position="6"/>
        <end position="24"/>
    </location>
</feature>
<dbReference type="CDD" id="cd11041">
    <property type="entry name" value="CYP503A1-like"/>
    <property type="match status" value="1"/>
</dbReference>
<evidence type="ECO:0000256" key="11">
    <source>
        <dbReference type="PIRSR" id="PIRSR602403-1"/>
    </source>
</evidence>
<feature type="binding site" description="axial binding residue" evidence="11">
    <location>
        <position position="439"/>
    </location>
    <ligand>
        <name>heme</name>
        <dbReference type="ChEBI" id="CHEBI:30413"/>
    </ligand>
    <ligandPart>
        <name>Fe</name>
        <dbReference type="ChEBI" id="CHEBI:18248"/>
    </ligandPart>
</feature>
<keyword evidence="8 11" id="KW-0408">Iron</keyword>
<evidence type="ECO:0000256" key="1">
    <source>
        <dbReference type="ARBA" id="ARBA00001971"/>
    </source>
</evidence>
<evidence type="ECO:0000256" key="7">
    <source>
        <dbReference type="ARBA" id="ARBA00022989"/>
    </source>
</evidence>
<dbReference type="EMBL" id="QKYT01000920">
    <property type="protein sequence ID" value="RIA80684.1"/>
    <property type="molecule type" value="Genomic_DNA"/>
</dbReference>
<evidence type="ECO:0000313" key="14">
    <source>
        <dbReference type="EMBL" id="RIA80684.1"/>
    </source>
</evidence>
<dbReference type="InterPro" id="IPR017972">
    <property type="entry name" value="Cyt_P450_CS"/>
</dbReference>
<evidence type="ECO:0000256" key="9">
    <source>
        <dbReference type="ARBA" id="ARBA00023033"/>
    </source>
</evidence>
<protein>
    <submittedName>
        <fullName evidence="14">Cytochrome P450</fullName>
    </submittedName>
</protein>
<keyword evidence="10 13" id="KW-0472">Membrane</keyword>
<dbReference type="GO" id="GO:0016705">
    <property type="term" value="F:oxidoreductase activity, acting on paired donors, with incorporation or reduction of molecular oxygen"/>
    <property type="evidence" value="ECO:0007669"/>
    <property type="project" value="InterPro"/>
</dbReference>
<keyword evidence="6 11" id="KW-0479">Metal-binding</keyword>
<sequence>MVILMDYLQILGFGLIFVISAILLKKKSRAKLNEPPLVSYKFPIIGHTFDYYKDVQGFLAKCRDEYGEIFSLYMWGTVQTYVGKTTYSEVYKNHHTFDFNKAMEDIMPMHHFLNRPEGFLNDIDKYAREFMSDLDKFAERVQKNLNKSYNEFIGDGKVIRSPLKVIQQIISRPIAATIVGEELCNDNEILDSFANMTADLVPLLSFPPILNFIYPGLHQKFLIFKFKYFNNPIRTHRSIILSKIITVINKRINDKNRLRNSWKRPDDILQELTERFMIDENTVDIDSVADFIINFIFASVHTTSFIFTQCLYDYVNNPEYHEELLEEATSIYNKYKDTPYYTIDKIAEMDKLDNFIKETLRTNINATSMFRKTVSDFTFLSGYQVPKGRTIQTMTQHIHFDPKSYGPDPKKFNPYRHINSQSTRPERDYVAFGIGKTVCPGRFFAINEIKVAMHFMQLRYKIRSVSGNRVEPIVFAGFIFPNDEGLIFEKREDSVIQEF</sequence>
<evidence type="ECO:0000313" key="15">
    <source>
        <dbReference type="Proteomes" id="UP000265703"/>
    </source>
</evidence>
<dbReference type="PROSITE" id="PS00086">
    <property type="entry name" value="CYTOCHROME_P450"/>
    <property type="match status" value="1"/>
</dbReference>
<dbReference type="PANTHER" id="PTHR46206:SF5">
    <property type="entry name" value="P450, PUTATIVE (EUROFUNG)-RELATED"/>
    <property type="match status" value="1"/>
</dbReference>
<dbReference type="InterPro" id="IPR001128">
    <property type="entry name" value="Cyt_P450"/>
</dbReference>
<evidence type="ECO:0000256" key="10">
    <source>
        <dbReference type="ARBA" id="ARBA00023136"/>
    </source>
</evidence>
<keyword evidence="9 12" id="KW-0503">Monooxygenase</keyword>
<dbReference type="SUPFAM" id="SSF48264">
    <property type="entry name" value="Cytochrome P450"/>
    <property type="match status" value="1"/>
</dbReference>
<keyword evidence="15" id="KW-1185">Reference proteome</keyword>
<dbReference type="GO" id="GO:0005506">
    <property type="term" value="F:iron ion binding"/>
    <property type="evidence" value="ECO:0007669"/>
    <property type="project" value="InterPro"/>
</dbReference>
<evidence type="ECO:0000256" key="3">
    <source>
        <dbReference type="ARBA" id="ARBA00010617"/>
    </source>
</evidence>
<comment type="similarity">
    <text evidence="3 12">Belongs to the cytochrome P450 family.</text>
</comment>